<dbReference type="InterPro" id="IPR057567">
    <property type="entry name" value="TPR_TTI1_C"/>
</dbReference>
<sequence>MEEMVSAAFSELKPLCDKVVKDARIEDISELEKVIKQIDEKSLGALQGYLLFPFRFILCRRANEAVTIKALNNLAFLFEKGRLESWQTFSGYFLQIVQFITASDETDNKVRDASEEFKCSVCLCITSLVKNSNEEIVNEIYQNVFRLPLAQAFFALIDLLKKERSKALRKIILQTIGVLTFNHQYLPLKSDRVKESASGALAQFLPGLSVALSSIICGDIKQGEGVFRTALNVLGELIVLVVGNECYVGSEKANTKTLRKERNIPDIFKDETWFKETSSKLQIVVQNSTVLVSHDNWKVRYEFLNFAKSILFNCSKHLENCVAVLLPAVFALSVDPYENISSVAQKLIVDFSQKLESSNSLSLCSVIIENVYSSSSKLIKSKLSANDDQKLVVLRSIQGYVQILGNSIDRLLLSANHLEKFVMSLMNLLEFDISSISVLEETSSQFDVPVSSNSWPKKQFLYFQKEEILTTIYKICKALGQSQHKELLIDFLVDKLHSSELFTLQSIFLIGNIVEGFSSKLDSVGINSELVGDILEEFLSPALWDISGDKDNRAVQIYQSETNVPSGATYSNSKLFQICLILESIAKCAKALGPGFHIFLMKVLFNVMETAGSSHYILGHSGRLCLCSISQSCGYKSVLELIRENADYIVNGITVNFHHFLYRPEMTVVLRVVIEESDGSVLPLFSDSINQVIRILDLNQDKAFPLLTVLKSVATCVRKWFPPEKKNAMPPPVQCEDLKMYFLKKKIVSENVEDPTIVSENEKEDDCDEVPEEADEKKEEPLHVKILSSILKRCSHLQSSKNLYIQNLSLEIMEICIVALGDYEQQQHPLVHELWNPFIHRFSEDQVVVLQAFRVLLVIADECRDFVRSRVLKDVVPKLTSLIKKSYSSSLLKNNFRNYQWTNSCKLQLNVLSEIGSLFCKLDVSEKDLAHLAQVCIPYLQNEQPRVFQEAAFKTLKALATVDADAIWWYLNETYSSQPYLMPPHKCLQAVHFPLAKTTNFELKINF</sequence>
<dbReference type="AlphaFoldDB" id="A0A4Y2JBZ6"/>
<dbReference type="Pfam" id="PF24176">
    <property type="entry name" value="TPR_TTI1_2nd"/>
    <property type="match status" value="1"/>
</dbReference>
<dbReference type="Pfam" id="PF21547">
    <property type="entry name" value="TTI1"/>
    <property type="match status" value="1"/>
</dbReference>
<dbReference type="EMBL" id="BGPR01110000">
    <property type="protein sequence ID" value="GBM87794.1"/>
    <property type="molecule type" value="Genomic_DNA"/>
</dbReference>
<evidence type="ECO:0000313" key="4">
    <source>
        <dbReference type="EMBL" id="GBM87823.1"/>
    </source>
</evidence>
<dbReference type="PANTHER" id="PTHR18460:SF3">
    <property type="entry name" value="TELO2-INTERACTING PROTEIN 1 HOMOLOG"/>
    <property type="match status" value="1"/>
</dbReference>
<dbReference type="OrthoDB" id="49511at2759"/>
<dbReference type="InterPro" id="IPR057566">
    <property type="entry name" value="TPR_TTI1_N"/>
</dbReference>
<dbReference type="GO" id="GO:0005737">
    <property type="term" value="C:cytoplasm"/>
    <property type="evidence" value="ECO:0007669"/>
    <property type="project" value="TreeGrafter"/>
</dbReference>
<feature type="domain" description="TTI1 C-terminal TPR" evidence="2">
    <location>
        <begin position="709"/>
        <end position="968"/>
    </location>
</feature>
<reference evidence="4 5" key="1">
    <citation type="journal article" date="2019" name="Sci. Rep.">
        <title>Orb-weaving spider Araneus ventricosus genome elucidates the spidroin gene catalogue.</title>
        <authorList>
            <person name="Kono N."/>
            <person name="Nakamura H."/>
            <person name="Ohtoshi R."/>
            <person name="Moran D.A.P."/>
            <person name="Shinohara A."/>
            <person name="Yoshida Y."/>
            <person name="Fujiwara M."/>
            <person name="Mori M."/>
            <person name="Tomita M."/>
            <person name="Arakawa K."/>
        </authorList>
    </citation>
    <scope>NUCLEOTIDE SEQUENCE [LARGE SCALE GENOMIC DNA]</scope>
</reference>
<comment type="caution">
    <text evidence="4">The sequence shown here is derived from an EMBL/GenBank/DDBJ whole genome shotgun (WGS) entry which is preliminary data.</text>
</comment>
<dbReference type="Gene3D" id="1.25.10.10">
    <property type="entry name" value="Leucine-rich Repeat Variant"/>
    <property type="match status" value="2"/>
</dbReference>
<dbReference type="PANTHER" id="PTHR18460">
    <property type="entry name" value="TEL2 INTERACTING PROTEIN 1 TTI1 FAMILY MEMBER"/>
    <property type="match status" value="1"/>
</dbReference>
<dbReference type="InterPro" id="IPR016024">
    <property type="entry name" value="ARM-type_fold"/>
</dbReference>
<dbReference type="InterPro" id="IPR052587">
    <property type="entry name" value="TELO2-interacting_protein_1"/>
</dbReference>
<keyword evidence="5" id="KW-1185">Reference proteome</keyword>
<feature type="domain" description="TTI1 N-terminal TPR" evidence="1">
    <location>
        <begin position="9"/>
        <end position="335"/>
    </location>
</feature>
<dbReference type="Pfam" id="PF24181">
    <property type="entry name" value="TPR_TTI1_C"/>
    <property type="match status" value="1"/>
</dbReference>
<dbReference type="Pfam" id="PF24173">
    <property type="entry name" value="TPR_TTI1_N"/>
    <property type="match status" value="1"/>
</dbReference>
<evidence type="ECO:0000259" key="2">
    <source>
        <dbReference type="Pfam" id="PF24181"/>
    </source>
</evidence>
<dbReference type="InterPro" id="IPR011989">
    <property type="entry name" value="ARM-like"/>
</dbReference>
<protein>
    <submittedName>
        <fullName evidence="4">TELO2-interacting protein 1</fullName>
    </submittedName>
</protein>
<proteinExistence type="predicted"/>
<dbReference type="EMBL" id="BGPR01110010">
    <property type="protein sequence ID" value="GBM87823.1"/>
    <property type="molecule type" value="Genomic_DNA"/>
</dbReference>
<evidence type="ECO:0000259" key="1">
    <source>
        <dbReference type="Pfam" id="PF24173"/>
    </source>
</evidence>
<accession>A0A4Y2JBZ6</accession>
<dbReference type="InterPro" id="IPR049362">
    <property type="entry name" value="TTI1_rpt"/>
</dbReference>
<organism evidence="4 5">
    <name type="scientific">Araneus ventricosus</name>
    <name type="common">Orbweaver spider</name>
    <name type="synonym">Epeira ventricosa</name>
    <dbReference type="NCBI Taxonomy" id="182803"/>
    <lineage>
        <taxon>Eukaryota</taxon>
        <taxon>Metazoa</taxon>
        <taxon>Ecdysozoa</taxon>
        <taxon>Arthropoda</taxon>
        <taxon>Chelicerata</taxon>
        <taxon>Arachnida</taxon>
        <taxon>Araneae</taxon>
        <taxon>Araneomorphae</taxon>
        <taxon>Entelegynae</taxon>
        <taxon>Araneoidea</taxon>
        <taxon>Araneidae</taxon>
        <taxon>Araneus</taxon>
    </lineage>
</organism>
<name>A0A4Y2JBZ6_ARAVE</name>
<dbReference type="Proteomes" id="UP000499080">
    <property type="component" value="Unassembled WGS sequence"/>
</dbReference>
<dbReference type="SUPFAM" id="SSF48371">
    <property type="entry name" value="ARM repeat"/>
    <property type="match status" value="1"/>
</dbReference>
<gene>
    <name evidence="4" type="primary">TTI1_2</name>
    <name evidence="3" type="synonym">TTI1_0</name>
    <name evidence="4" type="ORF">AVEN_144128_1</name>
    <name evidence="3" type="ORF">AVEN_18720_1</name>
</gene>
<evidence type="ECO:0000313" key="3">
    <source>
        <dbReference type="EMBL" id="GBM87794.1"/>
    </source>
</evidence>
<evidence type="ECO:0000313" key="5">
    <source>
        <dbReference type="Proteomes" id="UP000499080"/>
    </source>
</evidence>